<comment type="caution">
    <text evidence="2">The sequence shown here is derived from an EMBL/GenBank/DDBJ whole genome shotgun (WGS) entry which is preliminary data.</text>
</comment>
<protein>
    <recommendedName>
        <fullName evidence="4">DUF1344 domain-containing protein</fullName>
    </recommendedName>
</protein>
<evidence type="ECO:0000313" key="2">
    <source>
        <dbReference type="EMBL" id="RKH71053.1"/>
    </source>
</evidence>
<evidence type="ECO:0000256" key="1">
    <source>
        <dbReference type="SAM" id="SignalP"/>
    </source>
</evidence>
<organism evidence="2 3">
    <name type="scientific">Corallococcus interemptor</name>
    <dbReference type="NCBI Taxonomy" id="2316720"/>
    <lineage>
        <taxon>Bacteria</taxon>
        <taxon>Pseudomonadati</taxon>
        <taxon>Myxococcota</taxon>
        <taxon>Myxococcia</taxon>
        <taxon>Myxococcales</taxon>
        <taxon>Cystobacterineae</taxon>
        <taxon>Myxococcaceae</taxon>
        <taxon>Corallococcus</taxon>
    </lineage>
</organism>
<gene>
    <name evidence="2" type="ORF">D7X96_09740</name>
</gene>
<name>A0A3A8QQR6_9BACT</name>
<keyword evidence="1" id="KW-0732">Signal</keyword>
<accession>A0A3A8QQR6</accession>
<feature type="chain" id="PRO_5017176708" description="DUF1344 domain-containing protein" evidence="1">
    <location>
        <begin position="26"/>
        <end position="97"/>
    </location>
</feature>
<evidence type="ECO:0008006" key="4">
    <source>
        <dbReference type="Google" id="ProtNLM"/>
    </source>
</evidence>
<reference evidence="3" key="1">
    <citation type="submission" date="2018-09" db="EMBL/GenBank/DDBJ databases">
        <authorList>
            <person name="Livingstone P.G."/>
            <person name="Whitworth D.E."/>
        </authorList>
    </citation>
    <scope>NUCLEOTIDE SEQUENCE [LARGE SCALE GENOMIC DNA]</scope>
    <source>
        <strain evidence="3">AB047A</strain>
    </source>
</reference>
<sequence length="97" mass="10253">MRAKAWTWLAVLMLGVMGDTALAQAAKTREGKVKSVSPTSIQLEGATAEAPPLTYVVDTSKPQLTQALQGIRAGDTVKLTYAPNDVGAKVVTNVQKQ</sequence>
<feature type="signal peptide" evidence="1">
    <location>
        <begin position="1"/>
        <end position="25"/>
    </location>
</feature>
<evidence type="ECO:0000313" key="3">
    <source>
        <dbReference type="Proteomes" id="UP000282656"/>
    </source>
</evidence>
<dbReference type="Proteomes" id="UP000282656">
    <property type="component" value="Unassembled WGS sequence"/>
</dbReference>
<dbReference type="EMBL" id="RAWM01000018">
    <property type="protein sequence ID" value="RKH71053.1"/>
    <property type="molecule type" value="Genomic_DNA"/>
</dbReference>
<keyword evidence="3" id="KW-1185">Reference proteome</keyword>
<dbReference type="AlphaFoldDB" id="A0A3A8QQR6"/>
<proteinExistence type="predicted"/>
<dbReference type="RefSeq" id="WP_120547639.1">
    <property type="nucleotide sequence ID" value="NZ_JBNNJP010000004.1"/>
</dbReference>
<dbReference type="OrthoDB" id="5515507at2"/>